<dbReference type="InterPro" id="IPR013783">
    <property type="entry name" value="Ig-like_fold"/>
</dbReference>
<dbReference type="SUPFAM" id="SSF74650">
    <property type="entry name" value="Galactose mutarotase-like"/>
    <property type="match status" value="1"/>
</dbReference>
<evidence type="ECO:0000256" key="5">
    <source>
        <dbReference type="ARBA" id="ARBA00022801"/>
    </source>
</evidence>
<dbReference type="Pfam" id="PF16353">
    <property type="entry name" value="LacZ_4"/>
    <property type="match status" value="1"/>
</dbReference>
<feature type="domain" description="Beta galactosidase small chain/" evidence="9">
    <location>
        <begin position="748"/>
        <end position="1016"/>
    </location>
</feature>
<dbReference type="Pfam" id="PF02836">
    <property type="entry name" value="Glyco_hydro_2_C"/>
    <property type="match status" value="1"/>
</dbReference>
<dbReference type="GO" id="GO:0009341">
    <property type="term" value="C:beta-galactosidase complex"/>
    <property type="evidence" value="ECO:0007669"/>
    <property type="project" value="InterPro"/>
</dbReference>
<dbReference type="AlphaFoldDB" id="A0A6N2WFM6"/>
<dbReference type="SMART" id="SM01038">
    <property type="entry name" value="Bgal_small_N"/>
    <property type="match status" value="1"/>
</dbReference>
<evidence type="ECO:0000259" key="9">
    <source>
        <dbReference type="SMART" id="SM01038"/>
    </source>
</evidence>
<keyword evidence="5 8" id="KW-0378">Hydrolase</keyword>
<dbReference type="PRINTS" id="PR00132">
    <property type="entry name" value="GLHYDRLASE2"/>
</dbReference>
<dbReference type="InterPro" id="IPR004199">
    <property type="entry name" value="B-gal_small/dom_5"/>
</dbReference>
<dbReference type="Gene3D" id="3.20.20.80">
    <property type="entry name" value="Glycosidases"/>
    <property type="match status" value="1"/>
</dbReference>
<dbReference type="Gene3D" id="2.60.120.260">
    <property type="entry name" value="Galactose-binding domain-like"/>
    <property type="match status" value="1"/>
</dbReference>
<gene>
    <name evidence="10" type="primary">ebgA</name>
    <name evidence="10" type="ORF">CNLFYP112_00995</name>
</gene>
<dbReference type="PANTHER" id="PTHR46323:SF2">
    <property type="entry name" value="BETA-GALACTOSIDASE"/>
    <property type="match status" value="1"/>
</dbReference>
<dbReference type="InterPro" id="IPR014718">
    <property type="entry name" value="GH-type_carb-bd"/>
</dbReference>
<sequence>MIVPRHYEDLKIMHENTMPSRAYYMPASHDMGPLVEDRFSSDRVICMNGTWEFQYFNSIYDLQEKFYEQGYDCSRFTQVEVPGVWQNYGYDSHQYTNVRYPIPLDPPYVPQENPCGAYVRKFYYEIPEEAPRAYLNFEGVDSCFYVWVNGKYVGYSQVSHATSEFDVTEVLKNGENTLAVLVLKWCDGTYLEDQDKFRMSGIFRDVYFVNRPENVVYDYFTTTEIQEEQAVITVKASYQGKAVPTKLTLYDAEHKEIASQVFQENIGTVYTHKAAILVKEPNLWNPEQPYLYTLVLETEGEVITDRIGLREICVKDAVLYVNGTVIKFKGVNRHDSDPVTGFVIGLEQMKKDLQMMKESNFNAVRSSHYPNVPYFYQLCDEYGFFVIAEADNESHGTQSQYLKDSNWENVSRKWNERISDNPEFIPATLDRTQLCVHREKNRPCIIIWSMGNECGYGCTFEEALKWTKGFDSTRLTCYESSFYRSDRRKYDYSNIDIFSRMYPSLEEIQEYMDKKPDKPLLLIEYCHAMGNGPGDLEDYFQIIYEYDVLCGGFVWEWCDHAIYQGQAANGKEKYLYGGDFGEEVHDGNFCMDGLVYPDRTPHTGLLEYQNVYRPARVVSFCQKTGELCLENYMNYVDLKDYIYLVYEVNCDGKLLEKKQFILQESVLPHKKGTILLDITVPDSGKCYLKVSYHLKHGTSVMAQGSRMGFDEILLKNQDGRNQQATALLETQEQKEAEVQVSETDRFLSVRSDTFFYVYNKLSGLFEQLSVDGEELLETPMELNIWRAPTDNDRKIKQEWIDAGYDRSKARAYDTHWEMNGEGIRIYSTVSVAAVAIQKVLDIEAVWKIYRTGEISVKMHVKKDREFPQLPRFGIRLFLRGEYENLKFYGLGPHESYRDKCRSCSHGLYDTTVEEQHEDYICPQENGSHTDCDYLMLEKENQTVTAVSSRPFSFNVSYYSQEELTRKAHNFELEKSGSTIVCLDYAQNGIGSNSCGPELRKEYQFTEETFTFDMKFLFGKEW</sequence>
<evidence type="ECO:0000256" key="2">
    <source>
        <dbReference type="ARBA" id="ARBA00007401"/>
    </source>
</evidence>
<dbReference type="PROSITE" id="PS00719">
    <property type="entry name" value="GLYCOSYL_HYDROL_F2_1"/>
    <property type="match status" value="1"/>
</dbReference>
<evidence type="ECO:0000256" key="1">
    <source>
        <dbReference type="ARBA" id="ARBA00001412"/>
    </source>
</evidence>
<evidence type="ECO:0000256" key="7">
    <source>
        <dbReference type="ARBA" id="ARBA00032230"/>
    </source>
</evidence>
<dbReference type="GO" id="GO:0004565">
    <property type="term" value="F:beta-galactosidase activity"/>
    <property type="evidence" value="ECO:0007669"/>
    <property type="project" value="UniProtKB-EC"/>
</dbReference>
<dbReference type="Pfam" id="PF02929">
    <property type="entry name" value="Bgal_small_N"/>
    <property type="match status" value="1"/>
</dbReference>
<comment type="similarity">
    <text evidence="2 8">Belongs to the glycosyl hydrolase 2 family.</text>
</comment>
<dbReference type="InterPro" id="IPR023230">
    <property type="entry name" value="Glyco_hydro_2_CS"/>
</dbReference>
<dbReference type="PANTHER" id="PTHR46323">
    <property type="entry name" value="BETA-GALACTOSIDASE"/>
    <property type="match status" value="1"/>
</dbReference>
<comment type="catalytic activity">
    <reaction evidence="1 8">
        <text>Hydrolysis of terminal non-reducing beta-D-galactose residues in beta-D-galactosides.</text>
        <dbReference type="EC" id="3.2.1.23"/>
    </reaction>
</comment>
<accession>A0A6N2WFM6</accession>
<dbReference type="GO" id="GO:0030246">
    <property type="term" value="F:carbohydrate binding"/>
    <property type="evidence" value="ECO:0007669"/>
    <property type="project" value="InterPro"/>
</dbReference>
<dbReference type="PROSITE" id="PS00608">
    <property type="entry name" value="GLYCOSYL_HYDROL_F2_2"/>
    <property type="match status" value="1"/>
</dbReference>
<dbReference type="InterPro" id="IPR017853">
    <property type="entry name" value="GH"/>
</dbReference>
<dbReference type="InterPro" id="IPR036156">
    <property type="entry name" value="Beta-gal/glucu_dom_sf"/>
</dbReference>
<dbReference type="Pfam" id="PF02837">
    <property type="entry name" value="Glyco_hydro_2_N"/>
    <property type="match status" value="1"/>
</dbReference>
<dbReference type="SUPFAM" id="SSF51445">
    <property type="entry name" value="(Trans)glycosidases"/>
    <property type="match status" value="1"/>
</dbReference>
<dbReference type="InterPro" id="IPR023232">
    <property type="entry name" value="Glyco_hydro_2_AS"/>
</dbReference>
<dbReference type="GO" id="GO:0005990">
    <property type="term" value="P:lactose catabolic process"/>
    <property type="evidence" value="ECO:0007669"/>
    <property type="project" value="TreeGrafter"/>
</dbReference>
<dbReference type="Gene3D" id="2.60.40.10">
    <property type="entry name" value="Immunoglobulins"/>
    <property type="match status" value="2"/>
</dbReference>
<dbReference type="EC" id="3.2.1.23" evidence="3 8"/>
<dbReference type="InterPro" id="IPR006103">
    <property type="entry name" value="Glyco_hydro_2_cat"/>
</dbReference>
<evidence type="ECO:0000256" key="8">
    <source>
        <dbReference type="RuleBase" id="RU361154"/>
    </source>
</evidence>
<proteinExistence type="inferred from homology"/>
<dbReference type="InterPro" id="IPR006104">
    <property type="entry name" value="Glyco_hydro_2_N"/>
</dbReference>
<evidence type="ECO:0000256" key="6">
    <source>
        <dbReference type="ARBA" id="ARBA00023295"/>
    </source>
</evidence>
<dbReference type="InterPro" id="IPR008979">
    <property type="entry name" value="Galactose-bd-like_sf"/>
</dbReference>
<dbReference type="InterPro" id="IPR006101">
    <property type="entry name" value="Glyco_hydro_2"/>
</dbReference>
<dbReference type="InterPro" id="IPR050347">
    <property type="entry name" value="Bact_Beta-galactosidase"/>
</dbReference>
<dbReference type="InterPro" id="IPR032312">
    <property type="entry name" value="LacZ_4"/>
</dbReference>
<dbReference type="SUPFAM" id="SSF49785">
    <property type="entry name" value="Galactose-binding domain-like"/>
    <property type="match status" value="1"/>
</dbReference>
<name>A0A6N2WFM6_9FIRM</name>
<dbReference type="InterPro" id="IPR006102">
    <property type="entry name" value="Ig-like_GH2"/>
</dbReference>
<dbReference type="InterPro" id="IPR011013">
    <property type="entry name" value="Gal_mutarotase_sf_dom"/>
</dbReference>
<dbReference type="EMBL" id="CACRTG010000046">
    <property type="protein sequence ID" value="VYT40953.1"/>
    <property type="molecule type" value="Genomic_DNA"/>
</dbReference>
<evidence type="ECO:0000313" key="10">
    <source>
        <dbReference type="EMBL" id="VYT40953.1"/>
    </source>
</evidence>
<evidence type="ECO:0000256" key="4">
    <source>
        <dbReference type="ARBA" id="ARBA00013303"/>
    </source>
</evidence>
<dbReference type="Gene3D" id="2.70.98.10">
    <property type="match status" value="1"/>
</dbReference>
<dbReference type="SUPFAM" id="SSF49303">
    <property type="entry name" value="beta-Galactosidase/glucuronidase domain"/>
    <property type="match status" value="2"/>
</dbReference>
<dbReference type="Pfam" id="PF00703">
    <property type="entry name" value="Glyco_hydro_2"/>
    <property type="match status" value="1"/>
</dbReference>
<evidence type="ECO:0000256" key="3">
    <source>
        <dbReference type="ARBA" id="ARBA00012756"/>
    </source>
</evidence>
<protein>
    <recommendedName>
        <fullName evidence="4 8">Beta-galactosidase</fullName>
        <ecNumber evidence="3 8">3.2.1.23</ecNumber>
    </recommendedName>
    <alternativeName>
        <fullName evidence="7 8">Lactase</fullName>
    </alternativeName>
</protein>
<keyword evidence="6 8" id="KW-0326">Glycosidase</keyword>
<organism evidence="10">
    <name type="scientific">[Clostridium] nexile</name>
    <dbReference type="NCBI Taxonomy" id="29361"/>
    <lineage>
        <taxon>Bacteria</taxon>
        <taxon>Bacillati</taxon>
        <taxon>Bacillota</taxon>
        <taxon>Clostridia</taxon>
        <taxon>Lachnospirales</taxon>
        <taxon>Lachnospiraceae</taxon>
        <taxon>Tyzzerella</taxon>
    </lineage>
</organism>
<reference evidence="10" key="1">
    <citation type="submission" date="2019-11" db="EMBL/GenBank/DDBJ databases">
        <authorList>
            <person name="Feng L."/>
        </authorList>
    </citation>
    <scope>NUCLEOTIDE SEQUENCE</scope>
    <source>
        <strain evidence="10">CnexileLFYP112</strain>
    </source>
</reference>